<dbReference type="GO" id="GO:0006355">
    <property type="term" value="P:regulation of DNA-templated transcription"/>
    <property type="evidence" value="ECO:0007669"/>
    <property type="project" value="InterPro"/>
</dbReference>
<dbReference type="GO" id="GO:0003677">
    <property type="term" value="F:DNA binding"/>
    <property type="evidence" value="ECO:0007669"/>
    <property type="project" value="InterPro"/>
</dbReference>
<dbReference type="GO" id="GO:0030170">
    <property type="term" value="F:pyridoxal phosphate binding"/>
    <property type="evidence" value="ECO:0007669"/>
    <property type="project" value="InterPro"/>
</dbReference>
<dbReference type="Pfam" id="PF00155">
    <property type="entry name" value="Aminotran_1_2"/>
    <property type="match status" value="1"/>
</dbReference>
<dbReference type="SUPFAM" id="SSF53383">
    <property type="entry name" value="PLP-dependent transferases"/>
    <property type="match status" value="1"/>
</dbReference>
<evidence type="ECO:0000313" key="4">
    <source>
        <dbReference type="Proteomes" id="UP000018114"/>
    </source>
</evidence>
<reference evidence="3" key="1">
    <citation type="submission" date="2012-11" db="EMBL/GenBank/DDBJ databases">
        <title>Dependencies among metagenomic species, viruses, plasmids and units of genetic variation.</title>
        <authorList>
            <person name="Nielsen H.B."/>
            <person name="Almeida M."/>
            <person name="Juncker A.S."/>
            <person name="Rasmussen S."/>
            <person name="Li J."/>
            <person name="Sunagawa S."/>
            <person name="Plichta D."/>
            <person name="Gautier L."/>
            <person name="Le Chatelier E."/>
            <person name="Peletier E."/>
            <person name="Bonde I."/>
            <person name="Nielsen T."/>
            <person name="Manichanh C."/>
            <person name="Arumugam M."/>
            <person name="Batto J."/>
            <person name="Santos M.B.Q.D."/>
            <person name="Blom N."/>
            <person name="Borruel N."/>
            <person name="Burgdorf K.S."/>
            <person name="Boumezbeur F."/>
            <person name="Casellas F."/>
            <person name="Dore J."/>
            <person name="Guarner F."/>
            <person name="Hansen T."/>
            <person name="Hildebrand F."/>
            <person name="Kaas R.S."/>
            <person name="Kennedy S."/>
            <person name="Kristiansen K."/>
            <person name="Kultima J.R."/>
            <person name="Leonard P."/>
            <person name="Levenez F."/>
            <person name="Lund O."/>
            <person name="Moumen B."/>
            <person name="Le Paslier D."/>
            <person name="Pons N."/>
            <person name="Pedersen O."/>
            <person name="Prifti E."/>
            <person name="Qin J."/>
            <person name="Raes J."/>
            <person name="Tap J."/>
            <person name="Tims S."/>
            <person name="Ussery D.W."/>
            <person name="Yamada T."/>
            <person name="MetaHit consortium"/>
            <person name="Renault P."/>
            <person name="Sicheritz-Ponten T."/>
            <person name="Bork P."/>
            <person name="Wang J."/>
            <person name="Brunak S."/>
            <person name="Ehrlich S.D."/>
        </authorList>
    </citation>
    <scope>NUCLEOTIDE SEQUENCE [LARGE SCALE GENOMIC DNA]</scope>
</reference>
<dbReference type="GO" id="GO:0003824">
    <property type="term" value="F:catalytic activity"/>
    <property type="evidence" value="ECO:0007669"/>
    <property type="project" value="UniProtKB-ARBA"/>
</dbReference>
<evidence type="ECO:0008006" key="5">
    <source>
        <dbReference type="Google" id="ProtNLM"/>
    </source>
</evidence>
<feature type="domain" description="HTH merR-type" evidence="2">
    <location>
        <begin position="206"/>
        <end position="246"/>
    </location>
</feature>
<dbReference type="Gene3D" id="1.10.1660.10">
    <property type="match status" value="1"/>
</dbReference>
<dbReference type="Pfam" id="PF13411">
    <property type="entry name" value="MerR_1"/>
    <property type="match status" value="1"/>
</dbReference>
<dbReference type="InterPro" id="IPR009061">
    <property type="entry name" value="DNA-bd_dom_put_sf"/>
</dbReference>
<dbReference type="CDD" id="cd00609">
    <property type="entry name" value="AAT_like"/>
    <property type="match status" value="1"/>
</dbReference>
<evidence type="ECO:0000259" key="2">
    <source>
        <dbReference type="Pfam" id="PF13411"/>
    </source>
</evidence>
<dbReference type="PANTHER" id="PTHR42691">
    <property type="entry name" value="ASPARTATE AMINOTRANSFERASE YHDR-RELATED"/>
    <property type="match status" value="1"/>
</dbReference>
<dbReference type="Gene3D" id="3.40.640.10">
    <property type="entry name" value="Type I PLP-dependent aspartate aminotransferase-like (Major domain)"/>
    <property type="match status" value="1"/>
</dbReference>
<dbReference type="InterPro" id="IPR000551">
    <property type="entry name" value="MerR-type_HTH_dom"/>
</dbReference>
<feature type="domain" description="Aminotransferase class I/classII large" evidence="1">
    <location>
        <begin position="34"/>
        <end position="202"/>
    </location>
</feature>
<accession>R5TS15</accession>
<evidence type="ECO:0000259" key="1">
    <source>
        <dbReference type="Pfam" id="PF00155"/>
    </source>
</evidence>
<comment type="caution">
    <text evidence="3">The sequence shown here is derived from an EMBL/GenBank/DDBJ whole genome shotgun (WGS) entry which is preliminary data.</text>
</comment>
<dbReference type="InterPro" id="IPR004839">
    <property type="entry name" value="Aminotransferase_I/II_large"/>
</dbReference>
<dbReference type="InterPro" id="IPR015424">
    <property type="entry name" value="PyrdxlP-dep_Trfase"/>
</dbReference>
<organism evidence="3 4">
    <name type="scientific">Mediterraneibacter gnavus CAG:126</name>
    <dbReference type="NCBI Taxonomy" id="1263106"/>
    <lineage>
        <taxon>Bacteria</taxon>
        <taxon>Bacillati</taxon>
        <taxon>Bacillota</taxon>
        <taxon>Clostridia</taxon>
        <taxon>Lachnospirales</taxon>
        <taxon>Lachnospiraceae</taxon>
        <taxon>Mediterraneibacter</taxon>
    </lineage>
</organism>
<dbReference type="PANTHER" id="PTHR42691:SF1">
    <property type="entry name" value="ASPARTATE AMINOTRANSFERASE YHDR-RELATED"/>
    <property type="match status" value="1"/>
</dbReference>
<sequence>MISKKMEQMVANSSAIRAMFEEGNKMAEKYGAENVYDFSLGNPNVPAPKAVKEAIVSILESEDPVRLHGYTNSNAGYADVRQAVADSLNARFGTGFSEHNITMTVGAAGGLNVILKALLNPGDEVITFAPYFGEYRSYVSNFDGVLVEISPDTETFQPRLKEFEEKITEKTKAVIVNTPNNPTGVIYSEETIQRMAAILNAKQQEAKQLRISENTVRDYVDRGWLACTITPTGRRLFDEEDIEAFKKNYYRKKTGGNEQ</sequence>
<name>R5TS15_MEDGN</name>
<dbReference type="Proteomes" id="UP000018114">
    <property type="component" value="Unassembled WGS sequence"/>
</dbReference>
<evidence type="ECO:0000313" key="3">
    <source>
        <dbReference type="EMBL" id="CCZ68543.1"/>
    </source>
</evidence>
<gene>
    <name evidence="3" type="ORF">BN481_01336</name>
</gene>
<dbReference type="EMBL" id="CBAL010000146">
    <property type="protein sequence ID" value="CCZ68543.1"/>
    <property type="molecule type" value="Genomic_DNA"/>
</dbReference>
<dbReference type="InterPro" id="IPR015422">
    <property type="entry name" value="PyrdxlP-dep_Trfase_small"/>
</dbReference>
<proteinExistence type="predicted"/>
<dbReference type="SUPFAM" id="SSF46955">
    <property type="entry name" value="Putative DNA-binding domain"/>
    <property type="match status" value="1"/>
</dbReference>
<protein>
    <recommendedName>
        <fullName evidence="5">Aminotransferase class I/classII domain-containing protein</fullName>
    </recommendedName>
</protein>
<dbReference type="Gene3D" id="3.90.1150.10">
    <property type="entry name" value="Aspartate Aminotransferase, domain 1"/>
    <property type="match status" value="1"/>
</dbReference>
<dbReference type="InterPro" id="IPR015421">
    <property type="entry name" value="PyrdxlP-dep_Trfase_major"/>
</dbReference>
<dbReference type="AlphaFoldDB" id="R5TS15"/>